<comment type="caution">
    <text evidence="1">The sequence shown here is derived from an EMBL/GenBank/DDBJ whole genome shotgun (WGS) entry which is preliminary data.</text>
</comment>
<keyword evidence="2" id="KW-1185">Reference proteome</keyword>
<dbReference type="Proteomes" id="UP000405357">
    <property type="component" value="Unassembled WGS sequence"/>
</dbReference>
<protein>
    <submittedName>
        <fullName evidence="1">Uncharacterized protein</fullName>
    </submittedName>
</protein>
<evidence type="ECO:0000313" key="2">
    <source>
        <dbReference type="Proteomes" id="UP000405357"/>
    </source>
</evidence>
<accession>A0ABY6VZI6</accession>
<organism evidence="1 2">
    <name type="scientific">Pandoraea soli</name>
    <dbReference type="NCBI Taxonomy" id="2508293"/>
    <lineage>
        <taxon>Bacteria</taxon>
        <taxon>Pseudomonadati</taxon>
        <taxon>Pseudomonadota</taxon>
        <taxon>Betaproteobacteria</taxon>
        <taxon>Burkholderiales</taxon>
        <taxon>Burkholderiaceae</taxon>
        <taxon>Pandoraea</taxon>
    </lineage>
</organism>
<evidence type="ECO:0000313" key="1">
    <source>
        <dbReference type="EMBL" id="VVE07372.1"/>
    </source>
</evidence>
<sequence length="183" mass="20358">MLTKGEKANSTLAREERNSASVRSLCVALRSMQNGGPVPKDLVDALESQAALARFSNAKLGILGMSLNTHRRAAVRALGSNGWAVIDALRRQLKRDFSFEAAATNGNRSLTQRLIGLQGKVREMRRAFDVQASERYELLAAYMELLDIATMAARRDEQIKNRLDRHKAAFAKQGRLHLVRGNR</sequence>
<dbReference type="EMBL" id="CABPSG010000005">
    <property type="protein sequence ID" value="VVE07372.1"/>
    <property type="molecule type" value="Genomic_DNA"/>
</dbReference>
<name>A0ABY6VZI6_9BURK</name>
<gene>
    <name evidence="1" type="ORF">PSO31014_02433</name>
</gene>
<reference evidence="1 2" key="1">
    <citation type="submission" date="2019-08" db="EMBL/GenBank/DDBJ databases">
        <authorList>
            <person name="Peeters C."/>
        </authorList>
    </citation>
    <scope>NUCLEOTIDE SEQUENCE [LARGE SCALE GENOMIC DNA]</scope>
    <source>
        <strain evidence="1 2">LMG 31014</strain>
    </source>
</reference>
<proteinExistence type="predicted"/>